<comment type="caution">
    <text evidence="2">The sequence shown here is derived from an EMBL/GenBank/DDBJ whole genome shotgun (WGS) entry which is preliminary data.</text>
</comment>
<feature type="compositionally biased region" description="Low complexity" evidence="1">
    <location>
        <begin position="52"/>
        <end position="64"/>
    </location>
</feature>
<reference evidence="2 3" key="1">
    <citation type="submission" date="2019-12" db="EMBL/GenBank/DDBJ databases">
        <title>Draft genome sequences Bradyrhizobium cajani AMBPC1010, Bradyrhizobium pachyrhizi AMBPC1040 and Bradyrhizobium yuanmingense ALSPC3051, three plant growth promoting strains isolated from nodules of Cajanus cajan L. in Dominican Republic.</title>
        <authorList>
            <person name="Flores-Felix J.D."/>
            <person name="Araujo J."/>
            <person name="Diaz-Alcantara C."/>
            <person name="Gonzalez-Andres F."/>
            <person name="Velazquez E."/>
        </authorList>
    </citation>
    <scope>NUCLEOTIDE SEQUENCE [LARGE SCALE GENOMIC DNA]</scope>
    <source>
        <strain evidence="2 3">1040</strain>
    </source>
</reference>
<dbReference type="Proteomes" id="UP000436468">
    <property type="component" value="Unassembled WGS sequence"/>
</dbReference>
<evidence type="ECO:0000313" key="3">
    <source>
        <dbReference type="Proteomes" id="UP000436468"/>
    </source>
</evidence>
<organism evidence="2 3">
    <name type="scientific">Bradyrhizobium pachyrhizi</name>
    <dbReference type="NCBI Taxonomy" id="280333"/>
    <lineage>
        <taxon>Bacteria</taxon>
        <taxon>Pseudomonadati</taxon>
        <taxon>Pseudomonadota</taxon>
        <taxon>Alphaproteobacteria</taxon>
        <taxon>Hyphomicrobiales</taxon>
        <taxon>Nitrobacteraceae</taxon>
        <taxon>Bradyrhizobium</taxon>
    </lineage>
</organism>
<dbReference type="AlphaFoldDB" id="A0A844SPI3"/>
<accession>A0A844SPI3</accession>
<dbReference type="EMBL" id="WQNF01000007">
    <property type="protein sequence ID" value="MVT65959.1"/>
    <property type="molecule type" value="Genomic_DNA"/>
</dbReference>
<feature type="compositionally biased region" description="Pro residues" evidence="1">
    <location>
        <begin position="42"/>
        <end position="51"/>
    </location>
</feature>
<evidence type="ECO:0000256" key="1">
    <source>
        <dbReference type="SAM" id="MobiDB-lite"/>
    </source>
</evidence>
<protein>
    <submittedName>
        <fullName evidence="2">Uncharacterized protein</fullName>
    </submittedName>
</protein>
<name>A0A844SPI3_9BRAD</name>
<evidence type="ECO:0000313" key="2">
    <source>
        <dbReference type="EMBL" id="MVT65959.1"/>
    </source>
</evidence>
<proteinExistence type="predicted"/>
<sequence length="241" mass="26362">MPDYSLVPVDHQPDFDDYSLVPVDHDPFAADRLAQQAQIQQPPTPTQPAQPQPQTQRQQPATGAGQPGVNGPATGNSPSGSGGIVGIKRFGGDEGGDYPSRNAGIGFESAERAWDAARKEMIDLGTQHYPEETKSRGFIPELGVEIHKRNGLYYYDQIARGFQDGALGGGVGFGDSGAVARGHMHWDNQHESDGDLNNAKAYSQKTPDYRAWVGSRDGSYLYWLHGKPTGSRMPDWNRYKY</sequence>
<feature type="region of interest" description="Disordered" evidence="1">
    <location>
        <begin position="1"/>
        <end position="103"/>
    </location>
</feature>
<keyword evidence="3" id="KW-1185">Reference proteome</keyword>
<dbReference type="RefSeq" id="WP_157343463.1">
    <property type="nucleotide sequence ID" value="NZ_WQNF01000007.1"/>
</dbReference>
<gene>
    <name evidence="2" type="ORF">GPL21_12655</name>
</gene>